<accession>A0A1H0DZU2</accession>
<evidence type="ECO:0000313" key="2">
    <source>
        <dbReference type="EMBL" id="SDN75639.1"/>
    </source>
</evidence>
<keyword evidence="1" id="KW-0472">Membrane</keyword>
<reference evidence="2 3" key="1">
    <citation type="submission" date="2016-10" db="EMBL/GenBank/DDBJ databases">
        <authorList>
            <person name="de Groot N.N."/>
        </authorList>
    </citation>
    <scope>NUCLEOTIDE SEQUENCE [LARGE SCALE GENOMIC DNA]</scope>
    <source>
        <strain evidence="2 3">DSM 15269</strain>
    </source>
</reference>
<keyword evidence="1" id="KW-1133">Transmembrane helix</keyword>
<dbReference type="RefSeq" id="WP_092065353.1">
    <property type="nucleotide sequence ID" value="NZ_FNIN01000006.1"/>
</dbReference>
<feature type="transmembrane region" description="Helical" evidence="1">
    <location>
        <begin position="16"/>
        <end position="37"/>
    </location>
</feature>
<proteinExistence type="predicted"/>
<dbReference type="Proteomes" id="UP000199602">
    <property type="component" value="Unassembled WGS sequence"/>
</dbReference>
<keyword evidence="1" id="KW-0812">Transmembrane</keyword>
<name>A0A1H0DZU2_9BACT</name>
<evidence type="ECO:0000256" key="1">
    <source>
        <dbReference type="SAM" id="Phobius"/>
    </source>
</evidence>
<dbReference type="AlphaFoldDB" id="A0A1H0DZU2"/>
<feature type="transmembrane region" description="Helical" evidence="1">
    <location>
        <begin position="49"/>
        <end position="72"/>
    </location>
</feature>
<evidence type="ECO:0000313" key="3">
    <source>
        <dbReference type="Proteomes" id="UP000199602"/>
    </source>
</evidence>
<gene>
    <name evidence="2" type="ORF">SAMN04488516_10671</name>
</gene>
<protein>
    <submittedName>
        <fullName evidence="2">Uncharacterized protein</fullName>
    </submittedName>
</protein>
<keyword evidence="3" id="KW-1185">Reference proteome</keyword>
<dbReference type="STRING" id="206665.SAMN04488516_10671"/>
<dbReference type="EMBL" id="FNIN01000006">
    <property type="protein sequence ID" value="SDN75639.1"/>
    <property type="molecule type" value="Genomic_DNA"/>
</dbReference>
<sequence length="169" mass="19670">MSSAEVSPWLILGAKGLEYCLYLGGFFLTLKIILSIIQSKKEDVEKKFVKILFIILAINSIAVMLFFSLPVIKDSFNFFLHDKKYLKTTNCKVKSISKPVYLPISYSNGILTTINIFKNKRIYCENKLTIKDLSYFTHFEYQKGHTYIITYLPSTRFMVKIKKIKHSQK</sequence>
<organism evidence="2 3">
    <name type="scientific">Desulfonauticus submarinus</name>
    <dbReference type="NCBI Taxonomy" id="206665"/>
    <lineage>
        <taxon>Bacteria</taxon>
        <taxon>Pseudomonadati</taxon>
        <taxon>Thermodesulfobacteriota</taxon>
        <taxon>Desulfovibrionia</taxon>
        <taxon>Desulfovibrionales</taxon>
        <taxon>Desulfonauticaceae</taxon>
        <taxon>Desulfonauticus</taxon>
    </lineage>
</organism>